<dbReference type="EMBL" id="WLYK01000001">
    <property type="protein sequence ID" value="MTD13192.1"/>
    <property type="molecule type" value="Genomic_DNA"/>
</dbReference>
<accession>A0A7K1FGG4</accession>
<evidence type="ECO:0000313" key="1">
    <source>
        <dbReference type="EMBL" id="MTD13192.1"/>
    </source>
</evidence>
<dbReference type="RefSeq" id="WP_154767095.1">
    <property type="nucleotide sequence ID" value="NZ_WLYK01000001.1"/>
</dbReference>
<proteinExistence type="predicted"/>
<name>A0A7K1FGG4_9ACTN</name>
<evidence type="ECO:0000313" key="2">
    <source>
        <dbReference type="Proteomes" id="UP000460221"/>
    </source>
</evidence>
<organism evidence="1 2">
    <name type="scientific">Nakamurella alba</name>
    <dbReference type="NCBI Taxonomy" id="2665158"/>
    <lineage>
        <taxon>Bacteria</taxon>
        <taxon>Bacillati</taxon>
        <taxon>Actinomycetota</taxon>
        <taxon>Actinomycetes</taxon>
        <taxon>Nakamurellales</taxon>
        <taxon>Nakamurellaceae</taxon>
        <taxon>Nakamurella</taxon>
    </lineage>
</organism>
<reference evidence="1 2" key="1">
    <citation type="submission" date="2019-11" db="EMBL/GenBank/DDBJ databases">
        <authorList>
            <person name="Jiang L.-Q."/>
        </authorList>
    </citation>
    <scope>NUCLEOTIDE SEQUENCE [LARGE SCALE GENOMIC DNA]</scope>
    <source>
        <strain evidence="1 2">YIM 132087</strain>
    </source>
</reference>
<gene>
    <name evidence="1" type="ORF">GIS00_04425</name>
</gene>
<protein>
    <submittedName>
        <fullName evidence="1">Uncharacterized protein</fullName>
    </submittedName>
</protein>
<dbReference type="AlphaFoldDB" id="A0A7K1FGG4"/>
<comment type="caution">
    <text evidence="1">The sequence shown here is derived from an EMBL/GenBank/DDBJ whole genome shotgun (WGS) entry which is preliminary data.</text>
</comment>
<dbReference type="Proteomes" id="UP000460221">
    <property type="component" value="Unassembled WGS sequence"/>
</dbReference>
<sequence>MMISITPMIDDLGTPRAAGFLGTAVSPIVVGARLRHLDKIEAAGAGNQPRWSGENSVR</sequence>
<keyword evidence="2" id="KW-1185">Reference proteome</keyword>